<proteinExistence type="predicted"/>
<name>A0A532UYF6_UNCL8</name>
<dbReference type="SUPFAM" id="SSF53335">
    <property type="entry name" value="S-adenosyl-L-methionine-dependent methyltransferases"/>
    <property type="match status" value="1"/>
</dbReference>
<accession>A0A532UYF6</accession>
<dbReference type="PANTHER" id="PTHR43591">
    <property type="entry name" value="METHYLTRANSFERASE"/>
    <property type="match status" value="1"/>
</dbReference>
<evidence type="ECO:0000313" key="2">
    <source>
        <dbReference type="EMBL" id="TKJ39949.1"/>
    </source>
</evidence>
<dbReference type="AlphaFoldDB" id="A0A532UYF6"/>
<sequence length="213" mass="24247">MNSIQAHRESAPEYDQQAQDWGWNPEVIFGLMYEYVNSGEMLLDIGIGTGLCSVPFHRAGLKIYGVDGSSEMLEACKPKNIAAELKQHDLLKTPLPYPDEFCHHAICGGVFHFFGDLRSFFGETARILKKGGIFGFTVGPLKVEEDQVKENEYIQKLDEASGTSIYFHSDSYIQKLLKENDFTQLKMLEFIASINPETKEEHYCRLYVGQKYK</sequence>
<organism evidence="2 3">
    <name type="scientific">candidate division LCP-89 bacterium B3_LCP</name>
    <dbReference type="NCBI Taxonomy" id="2012998"/>
    <lineage>
        <taxon>Bacteria</taxon>
        <taxon>Pseudomonadati</taxon>
        <taxon>Bacteria division LCP-89</taxon>
    </lineage>
</organism>
<gene>
    <name evidence="2" type="ORF">CEE37_09435</name>
</gene>
<dbReference type="GO" id="GO:0008757">
    <property type="term" value="F:S-adenosylmethionine-dependent methyltransferase activity"/>
    <property type="evidence" value="ECO:0007669"/>
    <property type="project" value="InterPro"/>
</dbReference>
<dbReference type="Pfam" id="PF08241">
    <property type="entry name" value="Methyltransf_11"/>
    <property type="match status" value="1"/>
</dbReference>
<keyword evidence="2" id="KW-0489">Methyltransferase</keyword>
<comment type="caution">
    <text evidence="2">The sequence shown here is derived from an EMBL/GenBank/DDBJ whole genome shotgun (WGS) entry which is preliminary data.</text>
</comment>
<evidence type="ECO:0000313" key="3">
    <source>
        <dbReference type="Proteomes" id="UP000319619"/>
    </source>
</evidence>
<dbReference type="InterPro" id="IPR013216">
    <property type="entry name" value="Methyltransf_11"/>
</dbReference>
<dbReference type="CDD" id="cd02440">
    <property type="entry name" value="AdoMet_MTases"/>
    <property type="match status" value="1"/>
</dbReference>
<reference evidence="2 3" key="1">
    <citation type="submission" date="2017-06" db="EMBL/GenBank/DDBJ databases">
        <title>Novel microbial phyla capable of carbon fixation and sulfur reduction in deep-sea sediments.</title>
        <authorList>
            <person name="Huang J."/>
            <person name="Baker B."/>
            <person name="Wang Y."/>
        </authorList>
    </citation>
    <scope>NUCLEOTIDE SEQUENCE [LARGE SCALE GENOMIC DNA]</scope>
    <source>
        <strain evidence="2">B3_LCP</strain>
    </source>
</reference>
<dbReference type="Gene3D" id="3.40.50.150">
    <property type="entry name" value="Vaccinia Virus protein VP39"/>
    <property type="match status" value="1"/>
</dbReference>
<dbReference type="GO" id="GO:0032259">
    <property type="term" value="P:methylation"/>
    <property type="evidence" value="ECO:0007669"/>
    <property type="project" value="UniProtKB-KW"/>
</dbReference>
<keyword evidence="2" id="KW-0808">Transferase</keyword>
<dbReference type="InterPro" id="IPR029063">
    <property type="entry name" value="SAM-dependent_MTases_sf"/>
</dbReference>
<feature type="domain" description="Methyltransferase type 11" evidence="1">
    <location>
        <begin position="43"/>
        <end position="134"/>
    </location>
</feature>
<protein>
    <submittedName>
        <fullName evidence="2">SAM-dependent methyltransferase</fullName>
    </submittedName>
</protein>
<dbReference type="EMBL" id="NJBN01000006">
    <property type="protein sequence ID" value="TKJ39949.1"/>
    <property type="molecule type" value="Genomic_DNA"/>
</dbReference>
<evidence type="ECO:0000259" key="1">
    <source>
        <dbReference type="Pfam" id="PF08241"/>
    </source>
</evidence>
<dbReference type="Proteomes" id="UP000319619">
    <property type="component" value="Unassembled WGS sequence"/>
</dbReference>